<keyword evidence="2" id="KW-0808">Transferase</keyword>
<sequence>MGNEQARVGGKQVKFVANQVHQYLGNVQVYKTKLRSRQIASVAGKEGNKFDIYDHTSLTHPNLINLLTYDSDLQELMGLRSSQARFYFDLYHTTLRDVINQRKVDGLRFCVYEIQRLLTDILSVLSHFETKQQDVAHWNISPESIFYDQSEKCFKVYDNEIIQGQMASFYNHFQIRRSLRNSESKKYSIDNYITPEIAQALYNTSRYDHLSEVTISKRDQEILLSNKHKLDIYQLGLTLLETVTYLPSSELYNTEDFTINTQELERRIKIFGNLIGHELEPLIRKMLSTQVSERSTATEILKSPFIQSIIKNNEKIDLLNPNPQDRVYINSNLVSLPDQSQILYGSPIKSQVLQNYPQSLQGSQIYLQQSQFTYPPTFQQINQSGVLNSQFIQQQPSYTIIQQQPTQVLQNSQQQQPINISQQPSRIVYTTQQQQQPIYYQQQLPTFQQQSFAQQPSRVVYTTTQGQQQPVLIQSQIGQLQNLNNKVNQVIQQNQQ</sequence>
<organism evidence="7 8">
    <name type="scientific">Pseudocohnilembus persalinus</name>
    <name type="common">Ciliate</name>
    <dbReference type="NCBI Taxonomy" id="266149"/>
    <lineage>
        <taxon>Eukaryota</taxon>
        <taxon>Sar</taxon>
        <taxon>Alveolata</taxon>
        <taxon>Ciliophora</taxon>
        <taxon>Intramacronucleata</taxon>
        <taxon>Oligohymenophorea</taxon>
        <taxon>Scuticociliatia</taxon>
        <taxon>Philasterida</taxon>
        <taxon>Pseudocohnilembidae</taxon>
        <taxon>Pseudocohnilembus</taxon>
    </lineage>
</organism>
<dbReference type="InParanoid" id="A0A0V0R2N4"/>
<keyword evidence="8" id="KW-1185">Reference proteome</keyword>
<name>A0A0V0R2N4_PSEPJ</name>
<keyword evidence="4 7" id="KW-0418">Kinase</keyword>
<dbReference type="EC" id="2.7.11.1" evidence="1"/>
<evidence type="ECO:0000256" key="5">
    <source>
        <dbReference type="ARBA" id="ARBA00022840"/>
    </source>
</evidence>
<dbReference type="InterPro" id="IPR000719">
    <property type="entry name" value="Prot_kinase_dom"/>
</dbReference>
<evidence type="ECO:0000259" key="6">
    <source>
        <dbReference type="PROSITE" id="PS50011"/>
    </source>
</evidence>
<gene>
    <name evidence="7" type="ORF">PPERSA_08902</name>
</gene>
<keyword evidence="5" id="KW-0067">ATP-binding</keyword>
<evidence type="ECO:0000256" key="2">
    <source>
        <dbReference type="ARBA" id="ARBA00022679"/>
    </source>
</evidence>
<evidence type="ECO:0000313" key="8">
    <source>
        <dbReference type="Proteomes" id="UP000054937"/>
    </source>
</evidence>
<proteinExistence type="predicted"/>
<protein>
    <recommendedName>
        <fullName evidence="1">non-specific serine/threonine protein kinase</fullName>
        <ecNumber evidence="1">2.7.11.1</ecNumber>
    </recommendedName>
</protein>
<dbReference type="AlphaFoldDB" id="A0A0V0R2N4"/>
<evidence type="ECO:0000256" key="3">
    <source>
        <dbReference type="ARBA" id="ARBA00022741"/>
    </source>
</evidence>
<dbReference type="Proteomes" id="UP000054937">
    <property type="component" value="Unassembled WGS sequence"/>
</dbReference>
<dbReference type="GO" id="GO:0004674">
    <property type="term" value="F:protein serine/threonine kinase activity"/>
    <property type="evidence" value="ECO:0007669"/>
    <property type="project" value="UniProtKB-EC"/>
</dbReference>
<dbReference type="GO" id="GO:0005524">
    <property type="term" value="F:ATP binding"/>
    <property type="evidence" value="ECO:0007669"/>
    <property type="project" value="UniProtKB-KW"/>
</dbReference>
<dbReference type="InterPro" id="IPR050660">
    <property type="entry name" value="NEK_Ser/Thr_kinase"/>
</dbReference>
<dbReference type="InterPro" id="IPR011009">
    <property type="entry name" value="Kinase-like_dom_sf"/>
</dbReference>
<dbReference type="EMBL" id="LDAU01000057">
    <property type="protein sequence ID" value="KRX08798.1"/>
    <property type="molecule type" value="Genomic_DNA"/>
</dbReference>
<accession>A0A0V0R2N4</accession>
<evidence type="ECO:0000256" key="4">
    <source>
        <dbReference type="ARBA" id="ARBA00022777"/>
    </source>
</evidence>
<dbReference type="SMART" id="SM00220">
    <property type="entry name" value="S_TKc"/>
    <property type="match status" value="1"/>
</dbReference>
<comment type="caution">
    <text evidence="7">The sequence shown here is derived from an EMBL/GenBank/DDBJ whole genome shotgun (WGS) entry which is preliminary data.</text>
</comment>
<evidence type="ECO:0000256" key="1">
    <source>
        <dbReference type="ARBA" id="ARBA00012513"/>
    </source>
</evidence>
<reference evidence="7 8" key="1">
    <citation type="journal article" date="2015" name="Sci. Rep.">
        <title>Genome of the facultative scuticociliatosis pathogen Pseudocohnilembus persalinus provides insight into its virulence through horizontal gene transfer.</title>
        <authorList>
            <person name="Xiong J."/>
            <person name="Wang G."/>
            <person name="Cheng J."/>
            <person name="Tian M."/>
            <person name="Pan X."/>
            <person name="Warren A."/>
            <person name="Jiang C."/>
            <person name="Yuan D."/>
            <person name="Miao W."/>
        </authorList>
    </citation>
    <scope>NUCLEOTIDE SEQUENCE [LARGE SCALE GENOMIC DNA]</scope>
    <source>
        <strain evidence="7">36N120E</strain>
    </source>
</reference>
<keyword evidence="3" id="KW-0547">Nucleotide-binding</keyword>
<dbReference type="Gene3D" id="1.10.510.10">
    <property type="entry name" value="Transferase(Phosphotransferase) domain 1"/>
    <property type="match status" value="1"/>
</dbReference>
<dbReference type="SUPFAM" id="SSF56112">
    <property type="entry name" value="Protein kinase-like (PK-like)"/>
    <property type="match status" value="1"/>
</dbReference>
<dbReference type="PROSITE" id="PS50011">
    <property type="entry name" value="PROTEIN_KINASE_DOM"/>
    <property type="match status" value="1"/>
</dbReference>
<dbReference type="PANTHER" id="PTHR43671">
    <property type="entry name" value="SERINE/THREONINE-PROTEIN KINASE NEK"/>
    <property type="match status" value="1"/>
</dbReference>
<evidence type="ECO:0000313" key="7">
    <source>
        <dbReference type="EMBL" id="KRX08798.1"/>
    </source>
</evidence>
<dbReference type="PANTHER" id="PTHR43671:SF13">
    <property type="entry name" value="SERINE_THREONINE-PROTEIN KINASE NEK2"/>
    <property type="match status" value="1"/>
</dbReference>
<feature type="domain" description="Protein kinase" evidence="6">
    <location>
        <begin position="1"/>
        <end position="306"/>
    </location>
</feature>